<evidence type="ECO:0000313" key="3">
    <source>
        <dbReference type="Proteomes" id="UP000294194"/>
    </source>
</evidence>
<organism evidence="2 3">
    <name type="scientific">Glaciihabitans arcticus</name>
    <dbReference type="NCBI Taxonomy" id="2668039"/>
    <lineage>
        <taxon>Bacteria</taxon>
        <taxon>Bacillati</taxon>
        <taxon>Actinomycetota</taxon>
        <taxon>Actinomycetes</taxon>
        <taxon>Micrococcales</taxon>
        <taxon>Microbacteriaceae</taxon>
        <taxon>Glaciihabitans</taxon>
    </lineage>
</organism>
<proteinExistence type="predicted"/>
<comment type="caution">
    <text evidence="2">The sequence shown here is derived from an EMBL/GenBank/DDBJ whole genome shotgun (WGS) entry which is preliminary data.</text>
</comment>
<reference evidence="3" key="1">
    <citation type="submission" date="2019-02" db="EMBL/GenBank/DDBJ databases">
        <title>Glaciihabitans arcticus sp. nov., a psychrotolerant bacterium isolated from polar soil.</title>
        <authorList>
            <person name="Dahal R.H."/>
        </authorList>
    </citation>
    <scope>NUCLEOTIDE SEQUENCE [LARGE SCALE GENOMIC DNA]</scope>
    <source>
        <strain evidence="3">RP-3-7</strain>
    </source>
</reference>
<keyword evidence="1" id="KW-0732">Signal</keyword>
<dbReference type="RefSeq" id="WP_130981483.1">
    <property type="nucleotide sequence ID" value="NZ_SISG01000001.1"/>
</dbReference>
<feature type="chain" id="PRO_5020816778" evidence="1">
    <location>
        <begin position="26"/>
        <end position="135"/>
    </location>
</feature>
<gene>
    <name evidence="2" type="ORF">EYE40_08155</name>
</gene>
<protein>
    <submittedName>
        <fullName evidence="2">Uncharacterized protein</fullName>
    </submittedName>
</protein>
<evidence type="ECO:0000313" key="2">
    <source>
        <dbReference type="EMBL" id="TBN57372.1"/>
    </source>
</evidence>
<name>A0A4Q9GR42_9MICO</name>
<dbReference type="Proteomes" id="UP000294194">
    <property type="component" value="Unassembled WGS sequence"/>
</dbReference>
<dbReference type="EMBL" id="SISG01000001">
    <property type="protein sequence ID" value="TBN57372.1"/>
    <property type="molecule type" value="Genomic_DNA"/>
</dbReference>
<sequence>MTRVPMVVGALVVLALLAGCSGPTAVTSSTDRTIAIAAQHEDAAEQALAQGTVRWGDAGCMVLGDVEPNLVVFPHGTTLDGETVVLPDGTKIESGDNVALGGGMHSSKDGAGQLPDIPAECLTEEIFWASGELGE</sequence>
<accession>A0A4Q9GR42</accession>
<dbReference type="PROSITE" id="PS51257">
    <property type="entry name" value="PROKAR_LIPOPROTEIN"/>
    <property type="match status" value="1"/>
</dbReference>
<evidence type="ECO:0000256" key="1">
    <source>
        <dbReference type="SAM" id="SignalP"/>
    </source>
</evidence>
<dbReference type="AlphaFoldDB" id="A0A4Q9GR42"/>
<keyword evidence="3" id="KW-1185">Reference proteome</keyword>
<feature type="signal peptide" evidence="1">
    <location>
        <begin position="1"/>
        <end position="25"/>
    </location>
</feature>